<dbReference type="Proteomes" id="UP001595816">
    <property type="component" value="Unassembled WGS sequence"/>
</dbReference>
<feature type="transmembrane region" description="Helical" evidence="1">
    <location>
        <begin position="12"/>
        <end position="31"/>
    </location>
</feature>
<evidence type="ECO:0000256" key="1">
    <source>
        <dbReference type="SAM" id="Phobius"/>
    </source>
</evidence>
<keyword evidence="1" id="KW-1133">Transmembrane helix</keyword>
<feature type="transmembrane region" description="Helical" evidence="1">
    <location>
        <begin position="121"/>
        <end position="139"/>
    </location>
</feature>
<organism evidence="3 4">
    <name type="scientific">Hamadaea flava</name>
    <dbReference type="NCBI Taxonomy" id="1742688"/>
    <lineage>
        <taxon>Bacteria</taxon>
        <taxon>Bacillati</taxon>
        <taxon>Actinomycetota</taxon>
        <taxon>Actinomycetes</taxon>
        <taxon>Micromonosporales</taxon>
        <taxon>Micromonosporaceae</taxon>
        <taxon>Hamadaea</taxon>
    </lineage>
</organism>
<keyword evidence="1" id="KW-0472">Membrane</keyword>
<evidence type="ECO:0000313" key="4">
    <source>
        <dbReference type="Proteomes" id="UP001595816"/>
    </source>
</evidence>
<gene>
    <name evidence="3" type="ORF">ACFOZ4_12655</name>
</gene>
<dbReference type="EMBL" id="JBHSAY010000006">
    <property type="protein sequence ID" value="MFC4131456.1"/>
    <property type="molecule type" value="Genomic_DNA"/>
</dbReference>
<feature type="transmembrane region" description="Helical" evidence="1">
    <location>
        <begin position="229"/>
        <end position="246"/>
    </location>
</feature>
<accession>A0ABV8LKE4</accession>
<proteinExistence type="predicted"/>
<feature type="transmembrane region" description="Helical" evidence="1">
    <location>
        <begin position="306"/>
        <end position="329"/>
    </location>
</feature>
<feature type="transmembrane region" description="Helical" evidence="1">
    <location>
        <begin position="253"/>
        <end position="271"/>
    </location>
</feature>
<feature type="domain" description="EccD-like transmembrane" evidence="2">
    <location>
        <begin position="15"/>
        <end position="328"/>
    </location>
</feature>
<keyword evidence="4" id="KW-1185">Reference proteome</keyword>
<feature type="transmembrane region" description="Helical" evidence="1">
    <location>
        <begin position="277"/>
        <end position="294"/>
    </location>
</feature>
<sequence length="338" mass="34261">MTEDRLGGTLQPAFALWSAATVLGGAILLPAARVAEWTTIATAGLAVLVALSLAWWGRRRTGSGPVTALLAVAGVWAALAGWLSTVLLDRVPVVAAAAATVCAAGIVTIAGRLLGFGRPLATALLVGAMVAAAVAAWAALGSDVRQPLRVVPVLVVLGVGLLPRFALGAGGMAEASFRLRAAGQAVPPEQVDRSLRVAEEHLIGGITGLAAGAGVCGVVLIGTGDHRDVALALGLALLLWLRSRLFERTGQVLPLRLATAAVVLAGAVRVLLLGWDWALPAALGAVLVLTIAFGSRRVRSTGRGRLLRVGELLVAAATVVVLVAATGLAELADPLARQ</sequence>
<feature type="transmembrane region" description="Helical" evidence="1">
    <location>
        <begin position="151"/>
        <end position="170"/>
    </location>
</feature>
<feature type="transmembrane region" description="Helical" evidence="1">
    <location>
        <begin position="202"/>
        <end position="223"/>
    </location>
</feature>
<keyword evidence="1" id="KW-0812">Transmembrane</keyword>
<evidence type="ECO:0000259" key="2">
    <source>
        <dbReference type="Pfam" id="PF19053"/>
    </source>
</evidence>
<feature type="transmembrane region" description="Helical" evidence="1">
    <location>
        <begin position="94"/>
        <end position="114"/>
    </location>
</feature>
<evidence type="ECO:0000313" key="3">
    <source>
        <dbReference type="EMBL" id="MFC4131456.1"/>
    </source>
</evidence>
<name>A0ABV8LKE4_9ACTN</name>
<protein>
    <recommendedName>
        <fullName evidence="2">EccD-like transmembrane domain-containing protein</fullName>
    </recommendedName>
</protein>
<feature type="transmembrane region" description="Helical" evidence="1">
    <location>
        <begin position="37"/>
        <end position="56"/>
    </location>
</feature>
<reference evidence="4" key="1">
    <citation type="journal article" date="2019" name="Int. J. Syst. Evol. Microbiol.">
        <title>The Global Catalogue of Microorganisms (GCM) 10K type strain sequencing project: providing services to taxonomists for standard genome sequencing and annotation.</title>
        <authorList>
            <consortium name="The Broad Institute Genomics Platform"/>
            <consortium name="The Broad Institute Genome Sequencing Center for Infectious Disease"/>
            <person name="Wu L."/>
            <person name="Ma J."/>
        </authorList>
    </citation>
    <scope>NUCLEOTIDE SEQUENCE [LARGE SCALE GENOMIC DNA]</scope>
    <source>
        <strain evidence="4">CGMCC 4.7289</strain>
    </source>
</reference>
<feature type="transmembrane region" description="Helical" evidence="1">
    <location>
        <begin position="68"/>
        <end position="88"/>
    </location>
</feature>
<dbReference type="Pfam" id="PF19053">
    <property type="entry name" value="EccD"/>
    <property type="match status" value="1"/>
</dbReference>
<dbReference type="RefSeq" id="WP_253754999.1">
    <property type="nucleotide sequence ID" value="NZ_JAMZDZ010000001.1"/>
</dbReference>
<comment type="caution">
    <text evidence="3">The sequence shown here is derived from an EMBL/GenBank/DDBJ whole genome shotgun (WGS) entry which is preliminary data.</text>
</comment>
<dbReference type="InterPro" id="IPR044049">
    <property type="entry name" value="EccD_transm"/>
</dbReference>